<dbReference type="InterPro" id="IPR036513">
    <property type="entry name" value="STAS_dom_sf"/>
</dbReference>
<dbReference type="RefSeq" id="WP_379512114.1">
    <property type="nucleotide sequence ID" value="NZ_JBHSPA010000004.1"/>
</dbReference>
<evidence type="ECO:0000313" key="4">
    <source>
        <dbReference type="EMBL" id="MFC5822562.1"/>
    </source>
</evidence>
<dbReference type="PROSITE" id="PS50801">
    <property type="entry name" value="STAS"/>
    <property type="match status" value="1"/>
</dbReference>
<reference evidence="5" key="1">
    <citation type="journal article" date="2019" name="Int. J. Syst. Evol. Microbiol.">
        <title>The Global Catalogue of Microorganisms (GCM) 10K type strain sequencing project: providing services to taxonomists for standard genome sequencing and annotation.</title>
        <authorList>
            <consortium name="The Broad Institute Genomics Platform"/>
            <consortium name="The Broad Institute Genome Sequencing Center for Infectious Disease"/>
            <person name="Wu L."/>
            <person name="Ma J."/>
        </authorList>
    </citation>
    <scope>NUCLEOTIDE SEQUENCE [LARGE SCALE GENOMIC DNA]</scope>
    <source>
        <strain evidence="5">CCUG 53903</strain>
    </source>
</reference>
<dbReference type="PANTHER" id="PTHR33495:SF2">
    <property type="entry name" value="ANTI-SIGMA FACTOR ANTAGONIST TM_1081-RELATED"/>
    <property type="match status" value="1"/>
</dbReference>
<dbReference type="NCBIfam" id="TIGR00377">
    <property type="entry name" value="ant_ant_sig"/>
    <property type="match status" value="1"/>
</dbReference>
<dbReference type="PANTHER" id="PTHR33495">
    <property type="entry name" value="ANTI-SIGMA FACTOR ANTAGONIST TM_1081-RELATED-RELATED"/>
    <property type="match status" value="1"/>
</dbReference>
<name>A0ABW1CBI3_9ACTN</name>
<protein>
    <recommendedName>
        <fullName evidence="2">Anti-sigma factor antagonist</fullName>
    </recommendedName>
</protein>
<dbReference type="Gene3D" id="3.30.750.24">
    <property type="entry name" value="STAS domain"/>
    <property type="match status" value="1"/>
</dbReference>
<sequence>MDGLDPQLALTRTTYPQAQVIHAAGVLDYLHAPLFRVQIDAALRNNPLDLILELSGVQLCDSSGLSELIDARRQAEAAKVRLMLAAVPGNLTRQLTITGLAAVFDSYPTLDDALQQDRPPTRSS</sequence>
<accession>A0ABW1CBI3</accession>
<dbReference type="InterPro" id="IPR002645">
    <property type="entry name" value="STAS_dom"/>
</dbReference>
<keyword evidence="5" id="KW-1185">Reference proteome</keyword>
<evidence type="ECO:0000259" key="3">
    <source>
        <dbReference type="PROSITE" id="PS50801"/>
    </source>
</evidence>
<evidence type="ECO:0000256" key="2">
    <source>
        <dbReference type="RuleBase" id="RU003749"/>
    </source>
</evidence>
<gene>
    <name evidence="4" type="ORF">ACFPZ3_01720</name>
</gene>
<evidence type="ECO:0000313" key="5">
    <source>
        <dbReference type="Proteomes" id="UP001596058"/>
    </source>
</evidence>
<feature type="domain" description="STAS" evidence="3">
    <location>
        <begin position="8"/>
        <end position="117"/>
    </location>
</feature>
<dbReference type="Pfam" id="PF01740">
    <property type="entry name" value="STAS"/>
    <property type="match status" value="1"/>
</dbReference>
<comment type="similarity">
    <text evidence="1 2">Belongs to the anti-sigma-factor antagonist family.</text>
</comment>
<dbReference type="EMBL" id="JBHSPA010000004">
    <property type="protein sequence ID" value="MFC5822562.1"/>
    <property type="molecule type" value="Genomic_DNA"/>
</dbReference>
<comment type="caution">
    <text evidence="4">The sequence shown here is derived from an EMBL/GenBank/DDBJ whole genome shotgun (WGS) entry which is preliminary data.</text>
</comment>
<organism evidence="4 5">
    <name type="scientific">Nonomuraea insulae</name>
    <dbReference type="NCBI Taxonomy" id="1616787"/>
    <lineage>
        <taxon>Bacteria</taxon>
        <taxon>Bacillati</taxon>
        <taxon>Actinomycetota</taxon>
        <taxon>Actinomycetes</taxon>
        <taxon>Streptosporangiales</taxon>
        <taxon>Streptosporangiaceae</taxon>
        <taxon>Nonomuraea</taxon>
    </lineage>
</organism>
<dbReference type="CDD" id="cd07043">
    <property type="entry name" value="STAS_anti-anti-sigma_factors"/>
    <property type="match status" value="1"/>
</dbReference>
<dbReference type="Proteomes" id="UP001596058">
    <property type="component" value="Unassembled WGS sequence"/>
</dbReference>
<proteinExistence type="inferred from homology"/>
<evidence type="ECO:0000256" key="1">
    <source>
        <dbReference type="ARBA" id="ARBA00009013"/>
    </source>
</evidence>
<dbReference type="SUPFAM" id="SSF52091">
    <property type="entry name" value="SpoIIaa-like"/>
    <property type="match status" value="1"/>
</dbReference>
<dbReference type="InterPro" id="IPR003658">
    <property type="entry name" value="Anti-sigma_ant"/>
</dbReference>